<feature type="transmembrane region" description="Helical" evidence="1">
    <location>
        <begin position="18"/>
        <end position="35"/>
    </location>
</feature>
<protein>
    <submittedName>
        <fullName evidence="2">Uncharacterized protein</fullName>
    </submittedName>
</protein>
<dbReference type="EMBL" id="SGWQ01000021">
    <property type="protein sequence ID" value="RZS29475.1"/>
    <property type="molecule type" value="Genomic_DNA"/>
</dbReference>
<keyword evidence="3" id="KW-1185">Reference proteome</keyword>
<proteinExistence type="predicted"/>
<accession>A0A4Q7KBH9</accession>
<organism evidence="2 3">
    <name type="scientific">Herbihabitans rhizosphaerae</name>
    <dbReference type="NCBI Taxonomy" id="1872711"/>
    <lineage>
        <taxon>Bacteria</taxon>
        <taxon>Bacillati</taxon>
        <taxon>Actinomycetota</taxon>
        <taxon>Actinomycetes</taxon>
        <taxon>Pseudonocardiales</taxon>
        <taxon>Pseudonocardiaceae</taxon>
        <taxon>Herbihabitans</taxon>
    </lineage>
</organism>
<reference evidence="2 3" key="1">
    <citation type="submission" date="2019-02" db="EMBL/GenBank/DDBJ databases">
        <title>Genomic Encyclopedia of Type Strains, Phase IV (KMG-IV): sequencing the most valuable type-strain genomes for metagenomic binning, comparative biology and taxonomic classification.</title>
        <authorList>
            <person name="Goeker M."/>
        </authorList>
    </citation>
    <scope>NUCLEOTIDE SEQUENCE [LARGE SCALE GENOMIC DNA]</scope>
    <source>
        <strain evidence="2 3">DSM 101727</strain>
    </source>
</reference>
<sequence>MPNVRGGRPRNPAALDPLALFGVLMLLTMLVVLAYRA</sequence>
<comment type="caution">
    <text evidence="2">The sequence shown here is derived from an EMBL/GenBank/DDBJ whole genome shotgun (WGS) entry which is preliminary data.</text>
</comment>
<keyword evidence="1" id="KW-0812">Transmembrane</keyword>
<keyword evidence="1" id="KW-0472">Membrane</keyword>
<name>A0A4Q7KBH9_9PSEU</name>
<keyword evidence="1" id="KW-1133">Transmembrane helix</keyword>
<dbReference type="Proteomes" id="UP000294257">
    <property type="component" value="Unassembled WGS sequence"/>
</dbReference>
<gene>
    <name evidence="2" type="ORF">EV193_12118</name>
</gene>
<evidence type="ECO:0000313" key="3">
    <source>
        <dbReference type="Proteomes" id="UP000294257"/>
    </source>
</evidence>
<evidence type="ECO:0000313" key="2">
    <source>
        <dbReference type="EMBL" id="RZS29475.1"/>
    </source>
</evidence>
<dbReference type="AlphaFoldDB" id="A0A4Q7KBH9"/>
<evidence type="ECO:0000256" key="1">
    <source>
        <dbReference type="SAM" id="Phobius"/>
    </source>
</evidence>